<protein>
    <recommendedName>
        <fullName evidence="4">Phage holin family protein</fullName>
    </recommendedName>
</protein>
<sequence length="144" mass="14990">MDVSAIAKSGLLGLIIGTVLAVIGSAGATPLERVVTVLLCGIIGLAIGAATEWLTSLLPTRIARTATYFVISAAIAITISAIVTAALITISPGVVGYHLWAIPLIVVTIVGIGNLVDYQMYRRAQRRLAAYQAGLDDETADTNR</sequence>
<feature type="transmembrane region" description="Helical" evidence="1">
    <location>
        <begin position="66"/>
        <end position="91"/>
    </location>
</feature>
<dbReference type="Proteomes" id="UP000664385">
    <property type="component" value="Unassembled WGS sequence"/>
</dbReference>
<accession>A0A939IWA0</accession>
<gene>
    <name evidence="2" type="ORF">JF543_11090</name>
</gene>
<feature type="transmembrane region" description="Helical" evidence="1">
    <location>
        <begin position="34"/>
        <end position="54"/>
    </location>
</feature>
<dbReference type="AlphaFoldDB" id="A0A939IWA0"/>
<evidence type="ECO:0000256" key="1">
    <source>
        <dbReference type="SAM" id="Phobius"/>
    </source>
</evidence>
<keyword evidence="1" id="KW-0812">Transmembrane</keyword>
<dbReference type="RefSeq" id="WP_206824123.1">
    <property type="nucleotide sequence ID" value="NZ_JAEMWU010000001.1"/>
</dbReference>
<keyword evidence="1" id="KW-0472">Membrane</keyword>
<reference evidence="2" key="1">
    <citation type="submission" date="2020-12" db="EMBL/GenBank/DDBJ databases">
        <title>PHA producing bacteria isolated from mangrove.</title>
        <authorList>
            <person name="Zheng W."/>
            <person name="Yu S."/>
            <person name="Huang Y."/>
        </authorList>
    </citation>
    <scope>NUCLEOTIDE SEQUENCE</scope>
    <source>
        <strain evidence="2">GN8-5</strain>
    </source>
</reference>
<evidence type="ECO:0000313" key="2">
    <source>
        <dbReference type="EMBL" id="MBN8206498.1"/>
    </source>
</evidence>
<evidence type="ECO:0000313" key="3">
    <source>
        <dbReference type="Proteomes" id="UP000664385"/>
    </source>
</evidence>
<organism evidence="2 3">
    <name type="scientific">Microbacterium esteraromaticum</name>
    <dbReference type="NCBI Taxonomy" id="57043"/>
    <lineage>
        <taxon>Bacteria</taxon>
        <taxon>Bacillati</taxon>
        <taxon>Actinomycetota</taxon>
        <taxon>Actinomycetes</taxon>
        <taxon>Micrococcales</taxon>
        <taxon>Microbacteriaceae</taxon>
        <taxon>Microbacterium</taxon>
    </lineage>
</organism>
<feature type="transmembrane region" description="Helical" evidence="1">
    <location>
        <begin position="97"/>
        <end position="116"/>
    </location>
</feature>
<keyword evidence="1" id="KW-1133">Transmembrane helix</keyword>
<proteinExistence type="predicted"/>
<name>A0A939IWA0_9MICO</name>
<feature type="transmembrane region" description="Helical" evidence="1">
    <location>
        <begin position="9"/>
        <end position="28"/>
    </location>
</feature>
<dbReference type="EMBL" id="JAEMWU010000001">
    <property type="protein sequence ID" value="MBN8206498.1"/>
    <property type="molecule type" value="Genomic_DNA"/>
</dbReference>
<comment type="caution">
    <text evidence="2">The sequence shown here is derived from an EMBL/GenBank/DDBJ whole genome shotgun (WGS) entry which is preliminary data.</text>
</comment>
<evidence type="ECO:0008006" key="4">
    <source>
        <dbReference type="Google" id="ProtNLM"/>
    </source>
</evidence>